<dbReference type="Proteomes" id="UP001629235">
    <property type="component" value="Unassembled WGS sequence"/>
</dbReference>
<reference evidence="1 2" key="1">
    <citation type="journal article" date="2024" name="Chem. Sci.">
        <title>Discovery of megapolipeptins by genome mining of a Burkholderiales bacteria collection.</title>
        <authorList>
            <person name="Paulo B.S."/>
            <person name="Recchia M.J.J."/>
            <person name="Lee S."/>
            <person name="Fergusson C.H."/>
            <person name="Romanowski S.B."/>
            <person name="Hernandez A."/>
            <person name="Krull N."/>
            <person name="Liu D.Y."/>
            <person name="Cavanagh H."/>
            <person name="Bos A."/>
            <person name="Gray C.A."/>
            <person name="Murphy B.T."/>
            <person name="Linington R.G."/>
            <person name="Eustaquio A.S."/>
        </authorList>
    </citation>
    <scope>NUCLEOTIDE SEQUENCE [LARGE SCALE GENOMIC DNA]</scope>
    <source>
        <strain evidence="1 2">RL18-126-BIB-B</strain>
    </source>
</reference>
<proteinExistence type="predicted"/>
<sequence length="210" mass="22648">MPPSFADIRALVDTASELFSQTDAAPESVRGVWGELFLLSRAKDVQKALACWRVQDTERYDFSDAEVRLEVKTALGTSRVHVFSLEQLRPVDGVQVFVASMLLQPSAGGLRISDLVERIGDAVTPAEYRSLLARVNATLHGALYGEASLAFDEQAALASLRFFSAADIPSVHPALPPEVTGVRFRVDLTTVAPRQFGSGGNGLLSQFSGL</sequence>
<evidence type="ECO:0000313" key="2">
    <source>
        <dbReference type="Proteomes" id="UP001629235"/>
    </source>
</evidence>
<accession>A0ACC7NEP1</accession>
<keyword evidence="2" id="KW-1185">Reference proteome</keyword>
<evidence type="ECO:0000313" key="1">
    <source>
        <dbReference type="EMBL" id="MFM0105957.1"/>
    </source>
</evidence>
<name>A0ACC7NEP1_9BURK</name>
<organism evidence="1 2">
    <name type="scientific">Paraburkholderia rhynchosiae</name>
    <dbReference type="NCBI Taxonomy" id="487049"/>
    <lineage>
        <taxon>Bacteria</taxon>
        <taxon>Pseudomonadati</taxon>
        <taxon>Pseudomonadota</taxon>
        <taxon>Betaproteobacteria</taxon>
        <taxon>Burkholderiales</taxon>
        <taxon>Burkholderiaceae</taxon>
        <taxon>Paraburkholderia</taxon>
    </lineage>
</organism>
<dbReference type="EMBL" id="JAQQDW010000044">
    <property type="protein sequence ID" value="MFM0105957.1"/>
    <property type="molecule type" value="Genomic_DNA"/>
</dbReference>
<protein>
    <submittedName>
        <fullName evidence="1">PD-(D/E)XK motif protein</fullName>
    </submittedName>
</protein>
<gene>
    <name evidence="1" type="ORF">PQR01_21320</name>
</gene>
<comment type="caution">
    <text evidence="1">The sequence shown here is derived from an EMBL/GenBank/DDBJ whole genome shotgun (WGS) entry which is preliminary data.</text>
</comment>